<dbReference type="EMBL" id="CDSF01000077">
    <property type="protein sequence ID" value="CEO96986.1"/>
    <property type="molecule type" value="Genomic_DNA"/>
</dbReference>
<evidence type="ECO:0000313" key="1">
    <source>
        <dbReference type="EMBL" id="CEO96986.1"/>
    </source>
</evidence>
<gene>
    <name evidence="1" type="ORF">PBRA_005590</name>
</gene>
<dbReference type="AlphaFoldDB" id="A0A0G4IP08"/>
<sequence length="374" mass="42669">MSATATIVESVLGKIRWCTGNGDKPWNCFHRRSWKAHDYIQWLGDFGVAVFHSLIHRSIGSKATRQWWNAMFESCRPPTGILSKCIPRQDLPAISLRFRQSLAKLEMLLLMTIPVHSLVHVPDIVEFFGPMSGFVWVFPIERWMKLLRGLCTSTRGQSANIVANYQLMSAAVRLRYDYSAVYGCNKGDPLLFGQSRYSRMDPAANDMVVEFVGASRKRERISDKLRCWLHHHFVTKDWASVNDYPWVMNFLQACEAFADAINASISNYDEISPALGQFDTFCRDRFGTHLVPDVATIYQSVQMRHVTWKARNENTTTDNNYVAVADPQGNMYLGDIGRLLRIEMPCVVDETHASLTPLTLDVFQCTSWVDIIDP</sequence>
<evidence type="ECO:0008006" key="3">
    <source>
        <dbReference type="Google" id="ProtNLM"/>
    </source>
</evidence>
<evidence type="ECO:0000313" key="2">
    <source>
        <dbReference type="Proteomes" id="UP000039324"/>
    </source>
</evidence>
<protein>
    <recommendedName>
        <fullName evidence="3">DUF4218 domain-containing protein</fullName>
    </recommendedName>
</protein>
<organism evidence="1 2">
    <name type="scientific">Plasmodiophora brassicae</name>
    <name type="common">Clubroot disease agent</name>
    <dbReference type="NCBI Taxonomy" id="37360"/>
    <lineage>
        <taxon>Eukaryota</taxon>
        <taxon>Sar</taxon>
        <taxon>Rhizaria</taxon>
        <taxon>Endomyxa</taxon>
        <taxon>Phytomyxea</taxon>
        <taxon>Plasmodiophorida</taxon>
        <taxon>Plasmodiophoridae</taxon>
        <taxon>Plasmodiophora</taxon>
    </lineage>
</organism>
<dbReference type="OrthoDB" id="1397097at2759"/>
<keyword evidence="2" id="KW-1185">Reference proteome</keyword>
<dbReference type="Proteomes" id="UP000039324">
    <property type="component" value="Unassembled WGS sequence"/>
</dbReference>
<proteinExistence type="predicted"/>
<accession>A0A0G4IP08</accession>
<name>A0A0G4IP08_PLABS</name>
<reference evidence="1 2" key="1">
    <citation type="submission" date="2015-02" db="EMBL/GenBank/DDBJ databases">
        <authorList>
            <person name="Chooi Y.-H."/>
        </authorList>
    </citation>
    <scope>NUCLEOTIDE SEQUENCE [LARGE SCALE GENOMIC DNA]</scope>
    <source>
        <strain evidence="1">E3</strain>
    </source>
</reference>